<feature type="domain" description="Cwf19-like C-terminal" evidence="4">
    <location>
        <begin position="461"/>
        <end position="585"/>
    </location>
</feature>
<comment type="caution">
    <text evidence="5">The sequence shown here is derived from an EMBL/GenBank/DDBJ whole genome shotgun (WGS) entry which is preliminary data.</text>
</comment>
<dbReference type="OrthoDB" id="2113965at2759"/>
<dbReference type="Pfam" id="PF04677">
    <property type="entry name" value="CwfJ_C_1"/>
    <property type="match status" value="1"/>
</dbReference>
<evidence type="ECO:0000313" key="5">
    <source>
        <dbReference type="EMBL" id="OQD72407.1"/>
    </source>
</evidence>
<sequence>MTLEDFEKSLAEDQGRREKDKDRHRRDRDRDRSSEHSRHSRHHRSSHHRRHSSRSRERRSDRDHESSHHEDDDHRSKRSRHSTDHGDDRDHERKRRHRHHPSKDDAETAPKVTVEERPTQLKRDSWMEAPNSLDIDYVHRPDHQRVQEALKPKMLSADYELKIHDKELNEHLRDLKEGKALADIEEEPAQHEVDYTFGDSGSQWRMTKLKGVYREAEETGRPVDDVAADRFGDLRSFDDAREEETELDRRKMYGESYVGKDKPSGELFQERKLQNNVRRDPHEHIRDPAEELKTEGQGKTMETEPPSNTTQHLDLTSLNRLKAQMMKAKLKKAPDAAELEEQYNTAAAAMANRKEPDVVVLGVKENRMLAGSRNEVKAVDTKRGRERGLVQDNEDMTIEDMVREERKTRGQMGGEGKRLAERITRDGQFENDLEYMDDNASKLAKRVHRSEIDIKSATVNEFRKMNRILDNCALCHHEDTNTPPIAPIVSLATRVFLTLPTEPEISDGAATIVPIQHRTNLMECDDDEWEEIRNFMKSLTRMYHDQGRDVIFYENAAHPQRKRHASMEAVPLPYSLGETSPAFFREAILSAESEWSQHRKLIDTLAKAKQGLGRSAFRRTLVKEMPYFHVWFELDGGLGHIVEDEHRWPRGDLFAREVIGGMLDAPPDVIKRQGRWNRGDDRRVEPFRKRWKKFDWTRILIEG</sequence>
<dbReference type="PANTHER" id="PTHR12072">
    <property type="entry name" value="CWF19, CELL CYCLE CONTROL PROTEIN"/>
    <property type="match status" value="1"/>
</dbReference>
<dbReference type="OMA" id="FMKCLTR"/>
<dbReference type="InterPro" id="IPR006768">
    <property type="entry name" value="Cwf19-like_C_dom-1"/>
</dbReference>
<dbReference type="InterPro" id="IPR006767">
    <property type="entry name" value="Cwf19-like_C_dom-2"/>
</dbReference>
<feature type="compositionally biased region" description="Basic and acidic residues" evidence="2">
    <location>
        <begin position="1"/>
        <end position="21"/>
    </location>
</feature>
<feature type="region of interest" description="Disordered" evidence="2">
    <location>
        <begin position="279"/>
        <end position="312"/>
    </location>
</feature>
<dbReference type="STRING" id="69771.A0A1V6P6K3"/>
<comment type="similarity">
    <text evidence="1">Belongs to the CWF19 family.</text>
</comment>
<feature type="compositionally biased region" description="Basic and acidic residues" evidence="2">
    <location>
        <begin position="28"/>
        <end position="37"/>
    </location>
</feature>
<evidence type="ECO:0000313" key="6">
    <source>
        <dbReference type="Proteomes" id="UP000191522"/>
    </source>
</evidence>
<feature type="compositionally biased region" description="Basic and acidic residues" evidence="2">
    <location>
        <begin position="279"/>
        <end position="296"/>
    </location>
</feature>
<dbReference type="PANTHER" id="PTHR12072:SF5">
    <property type="entry name" value="CWF19-LIKE PROTEIN 2"/>
    <property type="match status" value="1"/>
</dbReference>
<dbReference type="GO" id="GO:0071014">
    <property type="term" value="C:post-mRNA release spliceosomal complex"/>
    <property type="evidence" value="ECO:0007669"/>
    <property type="project" value="TreeGrafter"/>
</dbReference>
<dbReference type="Proteomes" id="UP000191522">
    <property type="component" value="Unassembled WGS sequence"/>
</dbReference>
<feature type="compositionally biased region" description="Basic and acidic residues" evidence="2">
    <location>
        <begin position="54"/>
        <end position="91"/>
    </location>
</feature>
<name>A0A1V6P6K3_PENDC</name>
<feature type="compositionally biased region" description="Basic residues" evidence="2">
    <location>
        <begin position="92"/>
        <end position="101"/>
    </location>
</feature>
<evidence type="ECO:0000256" key="2">
    <source>
        <dbReference type="SAM" id="MobiDB-lite"/>
    </source>
</evidence>
<feature type="domain" description="Cwf19-like protein C-terminal" evidence="3">
    <location>
        <begin position="594"/>
        <end position="697"/>
    </location>
</feature>
<dbReference type="Pfam" id="PF04676">
    <property type="entry name" value="CwfJ_C_2"/>
    <property type="match status" value="1"/>
</dbReference>
<dbReference type="EMBL" id="MDYL01000021">
    <property type="protein sequence ID" value="OQD72407.1"/>
    <property type="molecule type" value="Genomic_DNA"/>
</dbReference>
<feature type="compositionally biased region" description="Basic residues" evidence="2">
    <location>
        <begin position="38"/>
        <end position="53"/>
    </location>
</feature>
<protein>
    <recommendedName>
        <fullName evidence="7">Cwf19-like C-terminal domain-containing protein</fullName>
    </recommendedName>
</protein>
<organism evidence="5 6">
    <name type="scientific">Penicillium decumbens</name>
    <dbReference type="NCBI Taxonomy" id="69771"/>
    <lineage>
        <taxon>Eukaryota</taxon>
        <taxon>Fungi</taxon>
        <taxon>Dikarya</taxon>
        <taxon>Ascomycota</taxon>
        <taxon>Pezizomycotina</taxon>
        <taxon>Eurotiomycetes</taxon>
        <taxon>Eurotiomycetidae</taxon>
        <taxon>Eurotiales</taxon>
        <taxon>Aspergillaceae</taxon>
        <taxon>Penicillium</taxon>
    </lineage>
</organism>
<accession>A0A1V6P6K3</accession>
<evidence type="ECO:0000256" key="1">
    <source>
        <dbReference type="ARBA" id="ARBA00006795"/>
    </source>
</evidence>
<reference evidence="6" key="1">
    <citation type="journal article" date="2017" name="Nat. Microbiol.">
        <title>Global analysis of biosynthetic gene clusters reveals vast potential of secondary metabolite production in Penicillium species.</title>
        <authorList>
            <person name="Nielsen J.C."/>
            <person name="Grijseels S."/>
            <person name="Prigent S."/>
            <person name="Ji B."/>
            <person name="Dainat J."/>
            <person name="Nielsen K.F."/>
            <person name="Frisvad J.C."/>
            <person name="Workman M."/>
            <person name="Nielsen J."/>
        </authorList>
    </citation>
    <scope>NUCLEOTIDE SEQUENCE [LARGE SCALE GENOMIC DNA]</scope>
    <source>
        <strain evidence="6">IBT 11843</strain>
    </source>
</reference>
<evidence type="ECO:0008006" key="7">
    <source>
        <dbReference type="Google" id="ProtNLM"/>
    </source>
</evidence>
<dbReference type="InterPro" id="IPR040194">
    <property type="entry name" value="Cwf19-like"/>
</dbReference>
<dbReference type="GO" id="GO:0000398">
    <property type="term" value="P:mRNA splicing, via spliceosome"/>
    <property type="evidence" value="ECO:0007669"/>
    <property type="project" value="TreeGrafter"/>
</dbReference>
<feature type="region of interest" description="Disordered" evidence="2">
    <location>
        <begin position="1"/>
        <end position="128"/>
    </location>
</feature>
<dbReference type="AlphaFoldDB" id="A0A1V6P6K3"/>
<gene>
    <name evidence="5" type="ORF">PENDEC_c021G00070</name>
</gene>
<proteinExistence type="inferred from homology"/>
<keyword evidence="6" id="KW-1185">Reference proteome</keyword>
<feature type="compositionally biased region" description="Basic and acidic residues" evidence="2">
    <location>
        <begin position="102"/>
        <end position="126"/>
    </location>
</feature>
<evidence type="ECO:0000259" key="3">
    <source>
        <dbReference type="Pfam" id="PF04676"/>
    </source>
</evidence>
<evidence type="ECO:0000259" key="4">
    <source>
        <dbReference type="Pfam" id="PF04677"/>
    </source>
</evidence>